<sequence length="41" mass="4603">MPGWSSPRTCGTGTHHRRDEERVARFTAELGDVLQARPAPR</sequence>
<dbReference type="Proteomes" id="UP001320766">
    <property type="component" value="Unassembled WGS sequence"/>
</dbReference>
<evidence type="ECO:0000256" key="1">
    <source>
        <dbReference type="SAM" id="MobiDB-lite"/>
    </source>
</evidence>
<evidence type="ECO:0000313" key="2">
    <source>
        <dbReference type="EMBL" id="MCP2351151.1"/>
    </source>
</evidence>
<dbReference type="RefSeq" id="WP_301309688.1">
    <property type="nucleotide sequence ID" value="NZ_BAAAVE010000002.1"/>
</dbReference>
<accession>A0ABT1KAW2</accession>
<comment type="caution">
    <text evidence="2">The sequence shown here is derived from an EMBL/GenBank/DDBJ whole genome shotgun (WGS) entry which is preliminary data.</text>
</comment>
<evidence type="ECO:0000313" key="3">
    <source>
        <dbReference type="Proteomes" id="UP001320766"/>
    </source>
</evidence>
<keyword evidence="3" id="KW-1185">Reference proteome</keyword>
<protein>
    <submittedName>
        <fullName evidence="2">Uncharacterized protein</fullName>
    </submittedName>
</protein>
<feature type="region of interest" description="Disordered" evidence="1">
    <location>
        <begin position="1"/>
        <end position="22"/>
    </location>
</feature>
<reference evidence="2 3" key="1">
    <citation type="submission" date="2022-06" db="EMBL/GenBank/DDBJ databases">
        <title>Sequencing the genomes of 1000 actinobacteria strains.</title>
        <authorList>
            <person name="Klenk H.-P."/>
        </authorList>
    </citation>
    <scope>NUCLEOTIDE SEQUENCE [LARGE SCALE GENOMIC DNA]</scope>
    <source>
        <strain evidence="2 3">DSM 44170</strain>
    </source>
</reference>
<organism evidence="2 3">
    <name type="scientific">Nonomuraea roseoviolacea subsp. carminata</name>
    <dbReference type="NCBI Taxonomy" id="160689"/>
    <lineage>
        <taxon>Bacteria</taxon>
        <taxon>Bacillati</taxon>
        <taxon>Actinomycetota</taxon>
        <taxon>Actinomycetes</taxon>
        <taxon>Streptosporangiales</taxon>
        <taxon>Streptosporangiaceae</taxon>
        <taxon>Nonomuraea</taxon>
    </lineage>
</organism>
<proteinExistence type="predicted"/>
<feature type="compositionally biased region" description="Polar residues" evidence="1">
    <location>
        <begin position="1"/>
        <end position="12"/>
    </location>
</feature>
<dbReference type="EMBL" id="JAMZEC010000001">
    <property type="protein sequence ID" value="MCP2351151.1"/>
    <property type="molecule type" value="Genomic_DNA"/>
</dbReference>
<gene>
    <name evidence="2" type="ORF">HD595_007273</name>
</gene>
<name>A0ABT1KAW2_9ACTN</name>